<reference evidence="2 3" key="1">
    <citation type="submission" date="2022-03" db="EMBL/GenBank/DDBJ databases">
        <authorList>
            <person name="Macdonald S."/>
            <person name="Ahmed S."/>
            <person name="Newling K."/>
        </authorList>
    </citation>
    <scope>NUCLEOTIDE SEQUENCE [LARGE SCALE GENOMIC DNA]</scope>
</reference>
<feature type="compositionally biased region" description="Basic and acidic residues" evidence="1">
    <location>
        <begin position="49"/>
        <end position="58"/>
    </location>
</feature>
<dbReference type="AlphaFoldDB" id="A0ABC8JA09"/>
<evidence type="ECO:0000256" key="1">
    <source>
        <dbReference type="SAM" id="MobiDB-lite"/>
    </source>
</evidence>
<accession>A0ABC8JA09</accession>
<feature type="compositionally biased region" description="Low complexity" evidence="1">
    <location>
        <begin position="79"/>
        <end position="89"/>
    </location>
</feature>
<sequence>MKTASAAIFRKRIDEEEEEEEVCNVFDSEVDSKTLNDTKGFFTSLLSMEEEKHDQEARKRPRTTPEETTDTNPKKSRASSRALASSESSDVTGSVAHQSPVTATLFSDPLIRWKPTSEIRV</sequence>
<evidence type="ECO:0000313" key="2">
    <source>
        <dbReference type="EMBL" id="CAH8319786.1"/>
    </source>
</evidence>
<evidence type="ECO:0000313" key="3">
    <source>
        <dbReference type="Proteomes" id="UP001642260"/>
    </source>
</evidence>
<protein>
    <submittedName>
        <fullName evidence="2">Uncharacterized protein</fullName>
    </submittedName>
</protein>
<dbReference type="EMBL" id="CAKOAT010089599">
    <property type="protein sequence ID" value="CAH8319786.1"/>
    <property type="molecule type" value="Genomic_DNA"/>
</dbReference>
<feature type="region of interest" description="Disordered" evidence="1">
    <location>
        <begin position="48"/>
        <end position="108"/>
    </location>
</feature>
<comment type="caution">
    <text evidence="2">The sequence shown here is derived from an EMBL/GenBank/DDBJ whole genome shotgun (WGS) entry which is preliminary data.</text>
</comment>
<feature type="compositionally biased region" description="Polar residues" evidence="1">
    <location>
        <begin position="90"/>
        <end position="105"/>
    </location>
</feature>
<dbReference type="Proteomes" id="UP001642260">
    <property type="component" value="Unassembled WGS sequence"/>
</dbReference>
<name>A0ABC8JA09_ERUVS</name>
<keyword evidence="3" id="KW-1185">Reference proteome</keyword>
<proteinExistence type="predicted"/>
<gene>
    <name evidence="2" type="ORF">ERUC_LOCUS8545</name>
</gene>
<organism evidence="2 3">
    <name type="scientific">Eruca vesicaria subsp. sativa</name>
    <name type="common">Garden rocket</name>
    <name type="synonym">Eruca sativa</name>
    <dbReference type="NCBI Taxonomy" id="29727"/>
    <lineage>
        <taxon>Eukaryota</taxon>
        <taxon>Viridiplantae</taxon>
        <taxon>Streptophyta</taxon>
        <taxon>Embryophyta</taxon>
        <taxon>Tracheophyta</taxon>
        <taxon>Spermatophyta</taxon>
        <taxon>Magnoliopsida</taxon>
        <taxon>eudicotyledons</taxon>
        <taxon>Gunneridae</taxon>
        <taxon>Pentapetalae</taxon>
        <taxon>rosids</taxon>
        <taxon>malvids</taxon>
        <taxon>Brassicales</taxon>
        <taxon>Brassicaceae</taxon>
        <taxon>Brassiceae</taxon>
        <taxon>Eruca</taxon>
    </lineage>
</organism>